<comment type="caution">
    <text evidence="1">The sequence shown here is derived from an EMBL/GenBank/DDBJ whole genome shotgun (WGS) entry which is preliminary data.</text>
</comment>
<gene>
    <name evidence="1" type="ORF">TrLO_g13193</name>
</gene>
<dbReference type="OrthoDB" id="10433515at2759"/>
<dbReference type="EMBL" id="BRXW01000107">
    <property type="protein sequence ID" value="GMI06970.1"/>
    <property type="molecule type" value="Genomic_DNA"/>
</dbReference>
<dbReference type="Proteomes" id="UP001165122">
    <property type="component" value="Unassembled WGS sequence"/>
</dbReference>
<name>A0A9W7F875_9STRA</name>
<accession>A0A9W7F875</accession>
<organism evidence="1 2">
    <name type="scientific">Triparma laevis f. longispina</name>
    <dbReference type="NCBI Taxonomy" id="1714387"/>
    <lineage>
        <taxon>Eukaryota</taxon>
        <taxon>Sar</taxon>
        <taxon>Stramenopiles</taxon>
        <taxon>Ochrophyta</taxon>
        <taxon>Bolidophyceae</taxon>
        <taxon>Parmales</taxon>
        <taxon>Triparmaceae</taxon>
        <taxon>Triparma</taxon>
    </lineage>
</organism>
<evidence type="ECO:0000313" key="1">
    <source>
        <dbReference type="EMBL" id="GMI06970.1"/>
    </source>
</evidence>
<dbReference type="AlphaFoldDB" id="A0A9W7F875"/>
<proteinExistence type="predicted"/>
<evidence type="ECO:0000313" key="2">
    <source>
        <dbReference type="Proteomes" id="UP001165122"/>
    </source>
</evidence>
<reference evidence="2" key="1">
    <citation type="journal article" date="2023" name="Commun. Biol.">
        <title>Genome analysis of Parmales, the sister group of diatoms, reveals the evolutionary specialization of diatoms from phago-mixotrophs to photoautotrophs.</title>
        <authorList>
            <person name="Ban H."/>
            <person name="Sato S."/>
            <person name="Yoshikawa S."/>
            <person name="Yamada K."/>
            <person name="Nakamura Y."/>
            <person name="Ichinomiya M."/>
            <person name="Sato N."/>
            <person name="Blanc-Mathieu R."/>
            <person name="Endo H."/>
            <person name="Kuwata A."/>
            <person name="Ogata H."/>
        </authorList>
    </citation>
    <scope>NUCLEOTIDE SEQUENCE [LARGE SCALE GENOMIC DNA]</scope>
    <source>
        <strain evidence="2">NIES 3700</strain>
    </source>
</reference>
<protein>
    <submittedName>
        <fullName evidence="1">Uncharacterized protein</fullName>
    </submittedName>
</protein>
<keyword evidence="2" id="KW-1185">Reference proteome</keyword>
<sequence length="110" mass="12021">MPSSTTTTALSILTAPEAMSHVERYNEDVHYENAKARQIDTVVQKHTPAEDEMITSAVGLLAGIEMKGAIQFQAFTSTFSTTKYIKGYFNSKEGTFMPRPSSRLEAAAVA</sequence>